<dbReference type="AlphaFoldDB" id="A0A0C7N5G3"/>
<keyword evidence="3" id="KW-1185">Reference proteome</keyword>
<dbReference type="EMBL" id="LN736366">
    <property type="protein sequence ID" value="CEP63173.1"/>
    <property type="molecule type" value="Genomic_DNA"/>
</dbReference>
<feature type="compositionally biased region" description="Polar residues" evidence="1">
    <location>
        <begin position="31"/>
        <end position="42"/>
    </location>
</feature>
<dbReference type="GeneID" id="34686666"/>
<dbReference type="OrthoDB" id="4034278at2759"/>
<sequence>MFQSFDRESFFCGNAVGNALKRDFQCYNEIGNGSTKTQTSSPKRLKKPKDCRSSAQPWPESSRSPSPTIDNTLEAIAMSRRPGSGAAHESSPYVEVEDYIREGYGSPFINSAYNTRLSLENITPVNYSLYDVEAEEFEESDYTGMANRETQEQTPDSSQDVEMELE</sequence>
<feature type="region of interest" description="Disordered" evidence="1">
    <location>
        <begin position="31"/>
        <end position="92"/>
    </location>
</feature>
<organism evidence="2 3">
    <name type="scientific">Lachancea lanzarotensis</name>
    <dbReference type="NCBI Taxonomy" id="1245769"/>
    <lineage>
        <taxon>Eukaryota</taxon>
        <taxon>Fungi</taxon>
        <taxon>Dikarya</taxon>
        <taxon>Ascomycota</taxon>
        <taxon>Saccharomycotina</taxon>
        <taxon>Saccharomycetes</taxon>
        <taxon>Saccharomycetales</taxon>
        <taxon>Saccharomycetaceae</taxon>
        <taxon>Lachancea</taxon>
    </lineage>
</organism>
<name>A0A0C7N5G3_9SACH</name>
<evidence type="ECO:0000313" key="3">
    <source>
        <dbReference type="Proteomes" id="UP000054304"/>
    </source>
</evidence>
<proteinExistence type="predicted"/>
<reference evidence="2 3" key="1">
    <citation type="submission" date="2014-12" db="EMBL/GenBank/DDBJ databases">
        <authorList>
            <person name="Neuveglise Cecile"/>
        </authorList>
    </citation>
    <scope>NUCLEOTIDE SEQUENCE [LARGE SCALE GENOMIC DNA]</scope>
    <source>
        <strain evidence="2 3">CBS 12615</strain>
    </source>
</reference>
<accession>A0A0C7N5G3</accession>
<dbReference type="Proteomes" id="UP000054304">
    <property type="component" value="Unassembled WGS sequence"/>
</dbReference>
<dbReference type="RefSeq" id="XP_022629394.1">
    <property type="nucleotide sequence ID" value="XM_022771492.1"/>
</dbReference>
<dbReference type="HOGENOM" id="CLU_1635700_0_0_1"/>
<gene>
    <name evidence="2" type="ORF">LALA0_S07e04060g</name>
</gene>
<feature type="compositionally biased region" description="Polar residues" evidence="1">
    <location>
        <begin position="53"/>
        <end position="71"/>
    </location>
</feature>
<protein>
    <submittedName>
        <fullName evidence="2">LALA0S07e04060g1_1</fullName>
    </submittedName>
</protein>
<feature type="region of interest" description="Disordered" evidence="1">
    <location>
        <begin position="140"/>
        <end position="166"/>
    </location>
</feature>
<evidence type="ECO:0000313" key="2">
    <source>
        <dbReference type="EMBL" id="CEP63173.1"/>
    </source>
</evidence>
<evidence type="ECO:0000256" key="1">
    <source>
        <dbReference type="SAM" id="MobiDB-lite"/>
    </source>
</evidence>